<accession>A0A6B0UIW8</accession>
<proteinExistence type="predicted"/>
<name>A0A6B0UIW8_IXORI</name>
<dbReference type="PROSITE" id="PS51257">
    <property type="entry name" value="PROKAR_LIPOPROTEIN"/>
    <property type="match status" value="1"/>
</dbReference>
<evidence type="ECO:0000313" key="1">
    <source>
        <dbReference type="EMBL" id="MXU89596.1"/>
    </source>
</evidence>
<protein>
    <submittedName>
        <fullName evidence="1">Putative secreted protein</fullName>
    </submittedName>
</protein>
<dbReference type="EMBL" id="GIFC01007513">
    <property type="protein sequence ID" value="MXU89596.1"/>
    <property type="molecule type" value="Transcribed_RNA"/>
</dbReference>
<dbReference type="AlphaFoldDB" id="A0A6B0UIW8"/>
<organism evidence="1">
    <name type="scientific">Ixodes ricinus</name>
    <name type="common">Common tick</name>
    <name type="synonym">Acarus ricinus</name>
    <dbReference type="NCBI Taxonomy" id="34613"/>
    <lineage>
        <taxon>Eukaryota</taxon>
        <taxon>Metazoa</taxon>
        <taxon>Ecdysozoa</taxon>
        <taxon>Arthropoda</taxon>
        <taxon>Chelicerata</taxon>
        <taxon>Arachnida</taxon>
        <taxon>Acari</taxon>
        <taxon>Parasitiformes</taxon>
        <taxon>Ixodida</taxon>
        <taxon>Ixodoidea</taxon>
        <taxon>Ixodidae</taxon>
        <taxon>Ixodinae</taxon>
        <taxon>Ixodes</taxon>
    </lineage>
</organism>
<sequence>MPSKAPPLTTVSSLCSVCSCGIMAMSWAMSSASIRSTVSSRRGLSRWNLVKSWAASFSCISFRSGKSPGEIWCSRWISAYRAPRPLMRSFFLLSLPNMDGISLRSELMM</sequence>
<reference evidence="1" key="1">
    <citation type="submission" date="2019-12" db="EMBL/GenBank/DDBJ databases">
        <title>An insight into the sialome of adult female Ixodes ricinus ticks feeding for 6 days.</title>
        <authorList>
            <person name="Perner J."/>
            <person name="Ribeiro J.M.C."/>
        </authorList>
    </citation>
    <scope>NUCLEOTIDE SEQUENCE</scope>
    <source>
        <strain evidence="1">Semi-engorged</strain>
        <tissue evidence="1">Salivary glands</tissue>
    </source>
</reference>